<dbReference type="Pfam" id="PF01630">
    <property type="entry name" value="Glyco_hydro_56"/>
    <property type="match status" value="1"/>
</dbReference>
<proteinExistence type="inferred from homology"/>
<feature type="disulfide bond" evidence="6">
    <location>
        <begin position="353"/>
        <end position="362"/>
    </location>
</feature>
<keyword evidence="2 5" id="KW-1015">Disulfide bond</keyword>
<dbReference type="PROSITE" id="PS50026">
    <property type="entry name" value="EGF_3"/>
    <property type="match status" value="1"/>
</dbReference>
<keyword evidence="7" id="KW-0378">Hydrolase</keyword>
<name>A0A0N4U3C4_DRAME</name>
<dbReference type="OrthoDB" id="5796153at2759"/>
<dbReference type="STRING" id="318479.A0A0N4U3C4"/>
<keyword evidence="11" id="KW-1185">Reference proteome</keyword>
<dbReference type="SUPFAM" id="SSF57196">
    <property type="entry name" value="EGF/Laminin"/>
    <property type="match status" value="1"/>
</dbReference>
<evidence type="ECO:0000256" key="2">
    <source>
        <dbReference type="ARBA" id="ARBA00023157"/>
    </source>
</evidence>
<reference evidence="9 11" key="2">
    <citation type="submission" date="2018-11" db="EMBL/GenBank/DDBJ databases">
        <authorList>
            <consortium name="Pathogen Informatics"/>
        </authorList>
    </citation>
    <scope>NUCLEOTIDE SEQUENCE [LARGE SCALE GENOMIC DNA]</scope>
</reference>
<dbReference type="CDD" id="cd00054">
    <property type="entry name" value="EGF_CA"/>
    <property type="match status" value="1"/>
</dbReference>
<dbReference type="PROSITE" id="PS01186">
    <property type="entry name" value="EGF_2"/>
    <property type="match status" value="1"/>
</dbReference>
<dbReference type="PROSITE" id="PS00022">
    <property type="entry name" value="EGF_1"/>
    <property type="match status" value="1"/>
</dbReference>
<dbReference type="Gene3D" id="3.20.20.70">
    <property type="entry name" value="Aldolase class I"/>
    <property type="match status" value="1"/>
</dbReference>
<dbReference type="SUPFAM" id="SSF51445">
    <property type="entry name" value="(Trans)glycosidases"/>
    <property type="match status" value="1"/>
</dbReference>
<feature type="active site" description="Proton donor" evidence="4">
    <location>
        <position position="100"/>
    </location>
</feature>
<keyword evidence="6" id="KW-0245">EGF-like domain</keyword>
<evidence type="ECO:0000313" key="11">
    <source>
        <dbReference type="Proteomes" id="UP000274756"/>
    </source>
</evidence>
<feature type="disulfide bond" evidence="5">
    <location>
        <begin position="10"/>
        <end position="300"/>
    </location>
</feature>
<evidence type="ECO:0000313" key="12">
    <source>
        <dbReference type="WBParaSite" id="DME_0000122301-mRNA-1"/>
    </source>
</evidence>
<dbReference type="InterPro" id="IPR000742">
    <property type="entry name" value="EGF"/>
</dbReference>
<dbReference type="Proteomes" id="UP000038040">
    <property type="component" value="Unplaced"/>
</dbReference>
<organism evidence="10 12">
    <name type="scientific">Dracunculus medinensis</name>
    <name type="common">Guinea worm</name>
    <dbReference type="NCBI Taxonomy" id="318479"/>
    <lineage>
        <taxon>Eukaryota</taxon>
        <taxon>Metazoa</taxon>
        <taxon>Ecdysozoa</taxon>
        <taxon>Nematoda</taxon>
        <taxon>Chromadorea</taxon>
        <taxon>Rhabditida</taxon>
        <taxon>Spirurina</taxon>
        <taxon>Dracunculoidea</taxon>
        <taxon>Dracunculidae</taxon>
        <taxon>Dracunculus</taxon>
    </lineage>
</organism>
<dbReference type="Proteomes" id="UP000274756">
    <property type="component" value="Unassembled WGS sequence"/>
</dbReference>
<evidence type="ECO:0000256" key="5">
    <source>
        <dbReference type="PIRSR" id="PIRSR038193-3"/>
    </source>
</evidence>
<accession>A0A0N4U3C4</accession>
<dbReference type="InterPro" id="IPR013785">
    <property type="entry name" value="Aldolase_TIM"/>
</dbReference>
<dbReference type="EMBL" id="UYYG01001152">
    <property type="protein sequence ID" value="VDN55610.1"/>
    <property type="molecule type" value="Genomic_DNA"/>
</dbReference>
<evidence type="ECO:0000256" key="1">
    <source>
        <dbReference type="ARBA" id="ARBA00008871"/>
    </source>
</evidence>
<dbReference type="GO" id="GO:0030214">
    <property type="term" value="P:hyaluronan catabolic process"/>
    <property type="evidence" value="ECO:0007669"/>
    <property type="project" value="TreeGrafter"/>
</dbReference>
<evidence type="ECO:0000256" key="4">
    <source>
        <dbReference type="PIRSR" id="PIRSR038193-1"/>
    </source>
</evidence>
<dbReference type="PIRSF" id="PIRSF038193">
    <property type="entry name" value="Hyaluronidase"/>
    <property type="match status" value="1"/>
</dbReference>
<feature type="disulfide bond" evidence="5">
    <location>
        <begin position="325"/>
        <end position="336"/>
    </location>
</feature>
<dbReference type="GO" id="GO:0005975">
    <property type="term" value="P:carbohydrate metabolic process"/>
    <property type="evidence" value="ECO:0007669"/>
    <property type="project" value="UniProtKB-UniRule"/>
</dbReference>
<evidence type="ECO:0000259" key="8">
    <source>
        <dbReference type="PROSITE" id="PS50026"/>
    </source>
</evidence>
<comment type="similarity">
    <text evidence="1 3 7">Belongs to the glycosyl hydrolase 56 family.</text>
</comment>
<evidence type="ECO:0000313" key="10">
    <source>
        <dbReference type="Proteomes" id="UP000038040"/>
    </source>
</evidence>
<dbReference type="EC" id="3.2.1.35" evidence="7"/>
<dbReference type="PANTHER" id="PTHR11769:SF35">
    <property type="entry name" value="HYALURONIDASE"/>
    <property type="match status" value="1"/>
</dbReference>
<gene>
    <name evidence="9" type="ORF">DME_LOCUS5583</name>
</gene>
<feature type="disulfide bond" evidence="5">
    <location>
        <begin position="176"/>
        <end position="188"/>
    </location>
</feature>
<evidence type="ECO:0000256" key="3">
    <source>
        <dbReference type="PIRNR" id="PIRNR038193"/>
    </source>
</evidence>
<reference evidence="12" key="1">
    <citation type="submission" date="2017-02" db="UniProtKB">
        <authorList>
            <consortium name="WormBaseParasite"/>
        </authorList>
    </citation>
    <scope>IDENTIFICATION</scope>
</reference>
<sequence length="373" mass="43536">VIWNVPSRNCVKKNVTIPLEKYHILANSGNEFYGEHIVTLYETKFGLFPYFKNLSDPKSAVNGGIPQKINFRAHLRQVKWDIEKAIPNPSFSGLAILDIEEWRPLWSTNWGDKRLYRIESIKYVLRRYPQISRKSARKIAIIEFNKAAANIMISTIRVGIQTRPFAKWGFYGFPYCNYDAGSEGEYECSPIYQRINSRLNFILSKSKALYPSIYLYKKSEENENFRYIHAVLKEAKRVSSQFTPKKPIFAFTRVEYQPYENPTYYYSEFDLCNSLKQSSDLGLTGAIIWSTSYGMTISRCLDLSNYVINRLGPYMTTVIARAKICSNKNCLRHGQCVRDEQQCNSLTKYSCECDFGYRGDHCQYRYYLSWLNN</sequence>
<keyword evidence="7" id="KW-0326">Glycosidase</keyword>
<comment type="catalytic activity">
    <reaction evidence="7">
        <text>Random hydrolysis of (1-&gt;4)-linkages between N-acetyl-beta-D-glucosamine and D-glucuronate residues in hyaluronate.</text>
        <dbReference type="EC" id="3.2.1.35"/>
    </reaction>
</comment>
<comment type="caution">
    <text evidence="6">Lacks conserved residue(s) required for the propagation of feature annotation.</text>
</comment>
<dbReference type="PRINTS" id="PR00846">
    <property type="entry name" value="GLHYDRLASE56"/>
</dbReference>
<dbReference type="WBParaSite" id="DME_0000122301-mRNA-1">
    <property type="protein sequence ID" value="DME_0000122301-mRNA-1"/>
    <property type="gene ID" value="DME_0000122301"/>
</dbReference>
<evidence type="ECO:0000256" key="7">
    <source>
        <dbReference type="RuleBase" id="RU610713"/>
    </source>
</evidence>
<protein>
    <recommendedName>
        <fullName evidence="7">Hyaluronidase</fullName>
        <ecNumber evidence="7">3.2.1.35</ecNumber>
    </recommendedName>
</protein>
<evidence type="ECO:0000256" key="6">
    <source>
        <dbReference type="PROSITE-ProRule" id="PRU00076"/>
    </source>
</evidence>
<feature type="domain" description="EGF-like" evidence="8">
    <location>
        <begin position="321"/>
        <end position="363"/>
    </location>
</feature>
<dbReference type="InterPro" id="IPR018155">
    <property type="entry name" value="Hyaluronidase"/>
</dbReference>
<dbReference type="PANTHER" id="PTHR11769">
    <property type="entry name" value="HYALURONIDASE"/>
    <property type="match status" value="1"/>
</dbReference>
<dbReference type="GO" id="GO:0004415">
    <property type="term" value="F:hyalurononglucosaminidase activity"/>
    <property type="evidence" value="ECO:0007669"/>
    <property type="project" value="UniProtKB-UniRule"/>
</dbReference>
<dbReference type="InterPro" id="IPR017853">
    <property type="entry name" value="GH"/>
</dbReference>
<evidence type="ECO:0000313" key="9">
    <source>
        <dbReference type="EMBL" id="VDN55610.1"/>
    </source>
</evidence>
<dbReference type="AlphaFoldDB" id="A0A0N4U3C4"/>